<evidence type="ECO:0000256" key="11">
    <source>
        <dbReference type="PROSITE-ProRule" id="PRU10040"/>
    </source>
</evidence>
<dbReference type="PROSITE" id="PS00503">
    <property type="entry name" value="PECTINESTERASE_2"/>
    <property type="match status" value="1"/>
</dbReference>
<keyword evidence="16" id="KW-1185">Reference proteome</keyword>
<evidence type="ECO:0000256" key="9">
    <source>
        <dbReference type="ARBA" id="ARBA00047928"/>
    </source>
</evidence>
<keyword evidence="13" id="KW-0812">Transmembrane</keyword>
<dbReference type="Proteomes" id="UP001567538">
    <property type="component" value="Unassembled WGS sequence"/>
</dbReference>
<evidence type="ECO:0000313" key="16">
    <source>
        <dbReference type="Proteomes" id="UP001567538"/>
    </source>
</evidence>
<dbReference type="InterPro" id="IPR011050">
    <property type="entry name" value="Pectin_lyase_fold/virulence"/>
</dbReference>
<proteinExistence type="inferred from homology"/>
<evidence type="ECO:0000256" key="6">
    <source>
        <dbReference type="ARBA" id="ARBA00022801"/>
    </source>
</evidence>
<dbReference type="GO" id="GO:0045490">
    <property type="term" value="P:pectin catabolic process"/>
    <property type="evidence" value="ECO:0007669"/>
    <property type="project" value="UniProtKB-UniRule"/>
</dbReference>
<comment type="caution">
    <text evidence="15">The sequence shown here is derived from an EMBL/GenBank/DDBJ whole genome shotgun (WGS) entry which is preliminary data.</text>
</comment>
<evidence type="ECO:0000259" key="14">
    <source>
        <dbReference type="Pfam" id="PF01095"/>
    </source>
</evidence>
<comment type="similarity">
    <text evidence="3">Belongs to the pectinesterase family.</text>
</comment>
<dbReference type="GO" id="GO:0005576">
    <property type="term" value="C:extracellular region"/>
    <property type="evidence" value="ECO:0007669"/>
    <property type="project" value="UniProtKB-SubCell"/>
</dbReference>
<evidence type="ECO:0000256" key="7">
    <source>
        <dbReference type="ARBA" id="ARBA00023085"/>
    </source>
</evidence>
<evidence type="ECO:0000256" key="2">
    <source>
        <dbReference type="ARBA" id="ARBA00005184"/>
    </source>
</evidence>
<dbReference type="Pfam" id="PF01095">
    <property type="entry name" value="Pectinesterase"/>
    <property type="match status" value="1"/>
</dbReference>
<comment type="function">
    <text evidence="10">Acts in the modification of cell walls via demethylesterification of cell wall pectin.</text>
</comment>
<evidence type="ECO:0000256" key="1">
    <source>
        <dbReference type="ARBA" id="ARBA00004613"/>
    </source>
</evidence>
<protein>
    <recommendedName>
        <fullName evidence="4 12">Pectinesterase</fullName>
        <ecNumber evidence="4 12">3.1.1.11</ecNumber>
    </recommendedName>
</protein>
<organism evidence="15 16">
    <name type="scientific">Salvia divinorum</name>
    <name type="common">Maria pastora</name>
    <name type="synonym">Diviner's sage</name>
    <dbReference type="NCBI Taxonomy" id="28513"/>
    <lineage>
        <taxon>Eukaryota</taxon>
        <taxon>Viridiplantae</taxon>
        <taxon>Streptophyta</taxon>
        <taxon>Embryophyta</taxon>
        <taxon>Tracheophyta</taxon>
        <taxon>Spermatophyta</taxon>
        <taxon>Magnoliopsida</taxon>
        <taxon>eudicotyledons</taxon>
        <taxon>Gunneridae</taxon>
        <taxon>Pentapetalae</taxon>
        <taxon>asterids</taxon>
        <taxon>lamiids</taxon>
        <taxon>Lamiales</taxon>
        <taxon>Lamiaceae</taxon>
        <taxon>Nepetoideae</taxon>
        <taxon>Mentheae</taxon>
        <taxon>Salviinae</taxon>
        <taxon>Salvia</taxon>
        <taxon>Salvia subgen. Calosphace</taxon>
    </lineage>
</organism>
<dbReference type="PANTHER" id="PTHR31321:SF76">
    <property type="entry name" value="PECTINESTERASE 10-RELATED"/>
    <property type="match status" value="1"/>
</dbReference>
<comment type="subcellular location">
    <subcellularLocation>
        <location evidence="1">Secreted</location>
    </subcellularLocation>
</comment>
<keyword evidence="7 12" id="KW-0063">Aspartyl esterase</keyword>
<dbReference type="FunFam" id="2.160.20.10:FF:000013">
    <property type="entry name" value="Pectinesterase"/>
    <property type="match status" value="1"/>
</dbReference>
<dbReference type="EMBL" id="JBEAFC010000011">
    <property type="protein sequence ID" value="KAL1536190.1"/>
    <property type="molecule type" value="Genomic_DNA"/>
</dbReference>
<evidence type="ECO:0000256" key="4">
    <source>
        <dbReference type="ARBA" id="ARBA00013229"/>
    </source>
</evidence>
<evidence type="ECO:0000256" key="10">
    <source>
        <dbReference type="ARBA" id="ARBA00057335"/>
    </source>
</evidence>
<gene>
    <name evidence="15" type="ORF">AAHA92_28876</name>
</gene>
<feature type="domain" description="Pectinesterase catalytic" evidence="14">
    <location>
        <begin position="42"/>
        <end position="325"/>
    </location>
</feature>
<name>A0ABD1FWH6_SALDI</name>
<dbReference type="InterPro" id="IPR033131">
    <property type="entry name" value="Pectinesterase_Asp_AS"/>
</dbReference>
<evidence type="ECO:0000256" key="12">
    <source>
        <dbReference type="RuleBase" id="RU000589"/>
    </source>
</evidence>
<accession>A0ABD1FWH6</accession>
<dbReference type="AlphaFoldDB" id="A0ABD1FWH6"/>
<dbReference type="SUPFAM" id="SSF51126">
    <property type="entry name" value="Pectin lyase-like"/>
    <property type="match status" value="1"/>
</dbReference>
<comment type="catalytic activity">
    <reaction evidence="9 12">
        <text>[(1-&gt;4)-alpha-D-galacturonosyl methyl ester](n) + n H2O = [(1-&gt;4)-alpha-D-galacturonosyl](n) + n methanol + n H(+)</text>
        <dbReference type="Rhea" id="RHEA:22380"/>
        <dbReference type="Rhea" id="RHEA-COMP:14570"/>
        <dbReference type="Rhea" id="RHEA-COMP:14573"/>
        <dbReference type="ChEBI" id="CHEBI:15377"/>
        <dbReference type="ChEBI" id="CHEBI:15378"/>
        <dbReference type="ChEBI" id="CHEBI:17790"/>
        <dbReference type="ChEBI" id="CHEBI:140522"/>
        <dbReference type="ChEBI" id="CHEBI:140523"/>
        <dbReference type="EC" id="3.1.1.11"/>
    </reaction>
</comment>
<reference evidence="15 16" key="1">
    <citation type="submission" date="2024-06" db="EMBL/GenBank/DDBJ databases">
        <title>A chromosome level genome sequence of Diviner's sage (Salvia divinorum).</title>
        <authorList>
            <person name="Ford S.A."/>
            <person name="Ro D.-K."/>
            <person name="Ness R.W."/>
            <person name="Phillips M.A."/>
        </authorList>
    </citation>
    <scope>NUCLEOTIDE SEQUENCE [LARGE SCALE GENOMIC DNA]</scope>
    <source>
        <strain evidence="15">SAF-2024a</strain>
        <tissue evidence="15">Leaf</tissue>
    </source>
</reference>
<keyword evidence="6 12" id="KW-0378">Hydrolase</keyword>
<keyword evidence="13" id="KW-1133">Transmembrane helix</keyword>
<keyword evidence="8" id="KW-0325">Glycoprotein</keyword>
<keyword evidence="5" id="KW-0964">Secreted</keyword>
<dbReference type="GO" id="GO:0042545">
    <property type="term" value="P:cell wall modification"/>
    <property type="evidence" value="ECO:0007669"/>
    <property type="project" value="UniProtKB-UniRule"/>
</dbReference>
<keyword evidence="13" id="KW-0472">Membrane</keyword>
<evidence type="ECO:0000256" key="8">
    <source>
        <dbReference type="ARBA" id="ARBA00023180"/>
    </source>
</evidence>
<sequence>MLFYSKWYIFTFVALLSATSFITATLEEKRKVPQIISVDQCGNGKNSFRSIQAAIDSVPLNNKRWIQINIKRGVYRENVTIPSDKPYIYLKGAGKRHTVIVWNEHGSIDTSPTFNSQADHTIAKGIKFVNSFNSPPYGNPNPMERAVAARIQGDKSAFYKCGFFGLQDTLWDAGGRHYYKSCTIGGAVDFIFGAAQSLYEGCTISVAAGALRGGQGYITAQGRQNPGDTNGFVFKHCNIVGSGHAFLGRPWRNYARVLFYDTQMSDVVVPQGWYIWNSAGHEGQLTLSEYKSHGEGAKKEERVKWEKKLSEEEVKKLASFSFIDNEGSWINQAFTISHG</sequence>
<evidence type="ECO:0000256" key="13">
    <source>
        <dbReference type="SAM" id="Phobius"/>
    </source>
</evidence>
<comment type="pathway">
    <text evidence="2 12">Glycan metabolism; pectin degradation; 2-dehydro-3-deoxy-D-gluconate from pectin: step 1/5.</text>
</comment>
<feature type="active site" evidence="11">
    <location>
        <position position="189"/>
    </location>
</feature>
<evidence type="ECO:0000256" key="5">
    <source>
        <dbReference type="ARBA" id="ARBA00022525"/>
    </source>
</evidence>
<dbReference type="Gene3D" id="2.160.20.10">
    <property type="entry name" value="Single-stranded right-handed beta-helix, Pectin lyase-like"/>
    <property type="match status" value="1"/>
</dbReference>
<dbReference type="PANTHER" id="PTHR31321">
    <property type="entry name" value="ACYL-COA THIOESTER HYDROLASE YBHC-RELATED"/>
    <property type="match status" value="1"/>
</dbReference>
<dbReference type="InterPro" id="IPR012334">
    <property type="entry name" value="Pectin_lyas_fold"/>
</dbReference>
<evidence type="ECO:0000256" key="3">
    <source>
        <dbReference type="ARBA" id="ARBA00008891"/>
    </source>
</evidence>
<dbReference type="InterPro" id="IPR000070">
    <property type="entry name" value="Pectinesterase_cat"/>
</dbReference>
<feature type="transmembrane region" description="Helical" evidence="13">
    <location>
        <begin position="6"/>
        <end position="26"/>
    </location>
</feature>
<dbReference type="GO" id="GO:0030599">
    <property type="term" value="F:pectinesterase activity"/>
    <property type="evidence" value="ECO:0007669"/>
    <property type="project" value="UniProtKB-UniRule"/>
</dbReference>
<dbReference type="EC" id="3.1.1.11" evidence="4 12"/>
<evidence type="ECO:0000313" key="15">
    <source>
        <dbReference type="EMBL" id="KAL1536190.1"/>
    </source>
</evidence>